<feature type="compositionally biased region" description="Low complexity" evidence="1">
    <location>
        <begin position="65"/>
        <end position="85"/>
    </location>
</feature>
<dbReference type="EMBL" id="FCOE02000050">
    <property type="protein sequence ID" value="SAK98725.1"/>
    <property type="molecule type" value="Genomic_DNA"/>
</dbReference>
<gene>
    <name evidence="2" type="ORF">AWB80_07576</name>
</gene>
<protein>
    <submittedName>
        <fullName evidence="2">Uncharacterized protein</fullName>
    </submittedName>
</protein>
<dbReference type="AlphaFoldDB" id="A0A158DVV0"/>
<organism evidence="2 3">
    <name type="scientific">Caballeronia pedi</name>
    <dbReference type="NCBI Taxonomy" id="1777141"/>
    <lineage>
        <taxon>Bacteria</taxon>
        <taxon>Pseudomonadati</taxon>
        <taxon>Pseudomonadota</taxon>
        <taxon>Betaproteobacteria</taxon>
        <taxon>Burkholderiales</taxon>
        <taxon>Burkholderiaceae</taxon>
        <taxon>Caballeronia</taxon>
    </lineage>
</organism>
<keyword evidence="3" id="KW-1185">Reference proteome</keyword>
<evidence type="ECO:0000313" key="2">
    <source>
        <dbReference type="EMBL" id="SAK98725.1"/>
    </source>
</evidence>
<dbReference type="RefSeq" id="WP_061179772.1">
    <property type="nucleotide sequence ID" value="NZ_FCOE02000050.1"/>
</dbReference>
<feature type="region of interest" description="Disordered" evidence="1">
    <location>
        <begin position="64"/>
        <end position="95"/>
    </location>
</feature>
<evidence type="ECO:0000256" key="1">
    <source>
        <dbReference type="SAM" id="MobiDB-lite"/>
    </source>
</evidence>
<reference evidence="2" key="1">
    <citation type="submission" date="2016-01" db="EMBL/GenBank/DDBJ databases">
        <authorList>
            <person name="Peeters C."/>
        </authorList>
    </citation>
    <scope>NUCLEOTIDE SEQUENCE [LARGE SCALE GENOMIC DNA]</scope>
    <source>
        <strain evidence="2">LMG 29323</strain>
    </source>
</reference>
<proteinExistence type="predicted"/>
<name>A0A158DVV0_9BURK</name>
<accession>A0A158DVV0</accession>
<dbReference type="OrthoDB" id="9157535at2"/>
<comment type="caution">
    <text evidence="2">The sequence shown here is derived from an EMBL/GenBank/DDBJ whole genome shotgun (WGS) entry which is preliminary data.</text>
</comment>
<sequence length="95" mass="9773">MAKVICSLPNASELISGVKFVTHKLGMISEEIEDDVAAMFTSIKGYVLHGKNAAKEIAALKEPVTQSAEADASATDAATPAAQSTGEAEAAPVQQ</sequence>
<evidence type="ECO:0000313" key="3">
    <source>
        <dbReference type="Proteomes" id="UP000054911"/>
    </source>
</evidence>
<dbReference type="Proteomes" id="UP000054911">
    <property type="component" value="Unassembled WGS sequence"/>
</dbReference>
<dbReference type="STRING" id="1777141.AWB80_07576"/>